<dbReference type="InterPro" id="IPR042099">
    <property type="entry name" value="ANL_N_sf"/>
</dbReference>
<dbReference type="GO" id="GO:0005324">
    <property type="term" value="F:long-chain fatty acid transmembrane transporter activity"/>
    <property type="evidence" value="ECO:0007669"/>
    <property type="project" value="TreeGrafter"/>
</dbReference>
<dbReference type="Pfam" id="PF00501">
    <property type="entry name" value="AMP-binding"/>
    <property type="match status" value="1"/>
</dbReference>
<evidence type="ECO:0000313" key="20">
    <source>
        <dbReference type="EMBL" id="KAK7095529.1"/>
    </source>
</evidence>
<dbReference type="GO" id="GO:0005789">
    <property type="term" value="C:endoplasmic reticulum membrane"/>
    <property type="evidence" value="ECO:0007669"/>
    <property type="project" value="TreeGrafter"/>
</dbReference>
<sequence length="670" mass="74569">MQPSSSSGPFKFARRLSTCVRAGGSVVTDRMWLKVLIFLALGVSLRVFLGVGTLLAVAATFLVYLATGGWKFAVVVVKTLPRDVRALTGLIKLTLKVRSHTRAKTTVAKLFKDQVKKHPQKPCFLFEDQTWTFQQVDDYTNQIANFFYEAGYRKGDGIGIFMENRPEFVCLWLGLSKIGVVGALINFNLRHEPLAHCINAAGAKALIFGGEMSGAVKDILLELPTSMRLFCSGRMVSNDLMPTNLDQLLSQASKYPPPSVDQTFRDKLFYVYTSGTTGLPKAAVVTHTRFFYMSYAINQFFNIKSSDVVYDTLPLYHTAGGILGVGQVIQCGAVLVIRRKFSASQFWADCVKYNCTIAQYIGEICRYLLAQPFRPEEQQHRVRLMFGNGVKPQIWRQFQERFGVGIIGEFYGATEGNCNIINFENKVGAVGFTTRIAPILYPVTLVKVDPASGEVIRDKKGVCVHAQPGELGELAGKIVKGNPVREFDGYANKAATQKKILHDVFKKGDMAFMTGDVLVMDELGYMYFHDRTGDTFRWRGENVSTSEVEAVISNHVGLKDAVVYGVEVPGSEGRAGMAAIVDEDRSLDLQKMTLALQRSLPPYARPVFVRLMKEVDTTGTFKLKKTELRKESFDPSQVKDRLFYFSSSTGHYEPITPAVFADICIGKIRI</sequence>
<evidence type="ECO:0000256" key="6">
    <source>
        <dbReference type="ARBA" id="ARBA00022692"/>
    </source>
</evidence>
<comment type="catalytic activity">
    <reaction evidence="12">
        <text>a long-chain fatty acid + ATP + CoA = a long-chain fatty acyl-CoA + AMP + diphosphate</text>
        <dbReference type="Rhea" id="RHEA:15421"/>
        <dbReference type="ChEBI" id="CHEBI:30616"/>
        <dbReference type="ChEBI" id="CHEBI:33019"/>
        <dbReference type="ChEBI" id="CHEBI:57287"/>
        <dbReference type="ChEBI" id="CHEBI:57560"/>
        <dbReference type="ChEBI" id="CHEBI:83139"/>
        <dbReference type="ChEBI" id="CHEBI:456215"/>
        <dbReference type="EC" id="6.2.1.3"/>
    </reaction>
    <physiologicalReaction direction="left-to-right" evidence="12">
        <dbReference type="Rhea" id="RHEA:15422"/>
    </physiologicalReaction>
</comment>
<protein>
    <recommendedName>
        <fullName evidence="13">long-chain-fatty-acid--CoA ligase</fullName>
        <ecNumber evidence="13">6.2.1.3</ecNumber>
    </recommendedName>
    <alternativeName>
        <fullName evidence="15">Long-chain-fatty-acid--CoA ligase</fullName>
    </alternativeName>
</protein>
<dbReference type="PROSITE" id="PS00455">
    <property type="entry name" value="AMP_BINDING"/>
    <property type="match status" value="1"/>
</dbReference>
<dbReference type="InterPro" id="IPR045851">
    <property type="entry name" value="AMP-bd_C_sf"/>
</dbReference>
<evidence type="ECO:0000256" key="2">
    <source>
        <dbReference type="ARBA" id="ARBA00006432"/>
    </source>
</evidence>
<evidence type="ECO:0000256" key="15">
    <source>
        <dbReference type="ARBA" id="ARBA00041297"/>
    </source>
</evidence>
<dbReference type="InterPro" id="IPR020845">
    <property type="entry name" value="AMP-binding_CS"/>
</dbReference>
<dbReference type="GO" id="GO:0005886">
    <property type="term" value="C:plasma membrane"/>
    <property type="evidence" value="ECO:0007669"/>
    <property type="project" value="UniProtKB-SubCell"/>
</dbReference>
<comment type="catalytic activity">
    <reaction evidence="14">
        <text>a very long-chain fatty acid + ATP + CoA = a very long-chain fatty acyl-CoA + AMP + diphosphate</text>
        <dbReference type="Rhea" id="RHEA:54536"/>
        <dbReference type="ChEBI" id="CHEBI:30616"/>
        <dbReference type="ChEBI" id="CHEBI:33019"/>
        <dbReference type="ChEBI" id="CHEBI:57287"/>
        <dbReference type="ChEBI" id="CHEBI:58950"/>
        <dbReference type="ChEBI" id="CHEBI:138261"/>
        <dbReference type="ChEBI" id="CHEBI:456215"/>
    </reaction>
    <physiologicalReaction direction="left-to-right" evidence="14">
        <dbReference type="Rhea" id="RHEA:54537"/>
    </physiologicalReaction>
</comment>
<comment type="similarity">
    <text evidence="2">Belongs to the ATP-dependent AMP-binding enzyme family.</text>
</comment>
<evidence type="ECO:0000256" key="9">
    <source>
        <dbReference type="ARBA" id="ARBA00022840"/>
    </source>
</evidence>
<evidence type="ECO:0000313" key="21">
    <source>
        <dbReference type="Proteomes" id="UP001374579"/>
    </source>
</evidence>
<dbReference type="PANTHER" id="PTHR43107:SF15">
    <property type="entry name" value="FATTY ACID TRANSPORT PROTEIN 3, ISOFORM A"/>
    <property type="match status" value="1"/>
</dbReference>
<keyword evidence="11 17" id="KW-0472">Membrane</keyword>
<keyword evidence="3" id="KW-0813">Transport</keyword>
<comment type="catalytic activity">
    <reaction evidence="16">
        <text>tetracosanoate + ATP + CoA = tetracosanoyl-CoA + AMP + diphosphate</text>
        <dbReference type="Rhea" id="RHEA:33639"/>
        <dbReference type="ChEBI" id="CHEBI:30616"/>
        <dbReference type="ChEBI" id="CHEBI:31014"/>
        <dbReference type="ChEBI" id="CHEBI:33019"/>
        <dbReference type="ChEBI" id="CHEBI:57287"/>
        <dbReference type="ChEBI" id="CHEBI:65052"/>
        <dbReference type="ChEBI" id="CHEBI:456215"/>
    </reaction>
    <physiologicalReaction direction="left-to-right" evidence="16">
        <dbReference type="Rhea" id="RHEA:33640"/>
    </physiologicalReaction>
</comment>
<dbReference type="NCBIfam" id="NF006134">
    <property type="entry name" value="PRK08279.1"/>
    <property type="match status" value="1"/>
</dbReference>
<evidence type="ECO:0000256" key="16">
    <source>
        <dbReference type="ARBA" id="ARBA00048666"/>
    </source>
</evidence>
<dbReference type="GO" id="GO:0005524">
    <property type="term" value="F:ATP binding"/>
    <property type="evidence" value="ECO:0007669"/>
    <property type="project" value="UniProtKB-KW"/>
</dbReference>
<comment type="subcellular location">
    <subcellularLocation>
        <location evidence="1">Cell membrane</location>
        <topology evidence="1">Multi-pass membrane protein</topology>
    </subcellularLocation>
</comment>
<keyword evidence="4" id="KW-1003">Cell membrane</keyword>
<dbReference type="InterPro" id="IPR025110">
    <property type="entry name" value="AMP-bd_C"/>
</dbReference>
<dbReference type="GO" id="GO:0044539">
    <property type="term" value="P:long-chain fatty acid import into cell"/>
    <property type="evidence" value="ECO:0007669"/>
    <property type="project" value="TreeGrafter"/>
</dbReference>
<feature type="transmembrane region" description="Helical" evidence="17">
    <location>
        <begin position="31"/>
        <end position="49"/>
    </location>
</feature>
<dbReference type="Gene3D" id="3.40.50.12780">
    <property type="entry name" value="N-terminal domain of ligase-like"/>
    <property type="match status" value="1"/>
</dbReference>
<keyword evidence="8" id="KW-0276">Fatty acid metabolism</keyword>
<feature type="domain" description="AMP-dependent synthetase/ligase" evidence="18">
    <location>
        <begin position="111"/>
        <end position="461"/>
    </location>
</feature>
<keyword evidence="21" id="KW-1185">Reference proteome</keyword>
<keyword evidence="6 17" id="KW-0812">Transmembrane</keyword>
<evidence type="ECO:0000256" key="14">
    <source>
        <dbReference type="ARBA" id="ARBA00036527"/>
    </source>
</evidence>
<dbReference type="FunFam" id="3.30.300.30:FF:000002">
    <property type="entry name" value="Long-chain fatty acid transport protein 1"/>
    <property type="match status" value="1"/>
</dbReference>
<keyword evidence="9" id="KW-0067">ATP-binding</keyword>
<evidence type="ECO:0000256" key="13">
    <source>
        <dbReference type="ARBA" id="ARBA00026121"/>
    </source>
</evidence>
<dbReference type="EMBL" id="JBAMIC010000018">
    <property type="protein sequence ID" value="KAK7095529.1"/>
    <property type="molecule type" value="Genomic_DNA"/>
</dbReference>
<feature type="domain" description="AMP-binding enzyme C-terminal" evidence="19">
    <location>
        <begin position="547"/>
        <end position="622"/>
    </location>
</feature>
<feature type="transmembrane region" description="Helical" evidence="17">
    <location>
        <begin position="55"/>
        <end position="77"/>
    </location>
</feature>
<organism evidence="20 21">
    <name type="scientific">Littorina saxatilis</name>
    <dbReference type="NCBI Taxonomy" id="31220"/>
    <lineage>
        <taxon>Eukaryota</taxon>
        <taxon>Metazoa</taxon>
        <taxon>Spiralia</taxon>
        <taxon>Lophotrochozoa</taxon>
        <taxon>Mollusca</taxon>
        <taxon>Gastropoda</taxon>
        <taxon>Caenogastropoda</taxon>
        <taxon>Littorinimorpha</taxon>
        <taxon>Littorinoidea</taxon>
        <taxon>Littorinidae</taxon>
        <taxon>Littorina</taxon>
    </lineage>
</organism>
<dbReference type="EC" id="6.2.1.3" evidence="13"/>
<name>A0AAN9B0H8_9CAEN</name>
<dbReference type="InterPro" id="IPR000873">
    <property type="entry name" value="AMP-dep_synth/lig_dom"/>
</dbReference>
<keyword evidence="7" id="KW-0547">Nucleotide-binding</keyword>
<evidence type="ECO:0000256" key="3">
    <source>
        <dbReference type="ARBA" id="ARBA00022448"/>
    </source>
</evidence>
<dbReference type="SUPFAM" id="SSF56801">
    <property type="entry name" value="Acetyl-CoA synthetase-like"/>
    <property type="match status" value="1"/>
</dbReference>
<keyword evidence="10 17" id="KW-1133">Transmembrane helix</keyword>
<evidence type="ECO:0000256" key="11">
    <source>
        <dbReference type="ARBA" id="ARBA00023136"/>
    </source>
</evidence>
<dbReference type="Gene3D" id="3.30.300.30">
    <property type="match status" value="1"/>
</dbReference>
<proteinExistence type="inferred from homology"/>
<dbReference type="Proteomes" id="UP001374579">
    <property type="component" value="Unassembled WGS sequence"/>
</dbReference>
<evidence type="ECO:0000256" key="8">
    <source>
        <dbReference type="ARBA" id="ARBA00022832"/>
    </source>
</evidence>
<evidence type="ECO:0000259" key="19">
    <source>
        <dbReference type="Pfam" id="PF13193"/>
    </source>
</evidence>
<evidence type="ECO:0000256" key="10">
    <source>
        <dbReference type="ARBA" id="ARBA00022989"/>
    </source>
</evidence>
<dbReference type="GO" id="GO:0004467">
    <property type="term" value="F:long-chain fatty acid-CoA ligase activity"/>
    <property type="evidence" value="ECO:0007669"/>
    <property type="project" value="UniProtKB-EC"/>
</dbReference>
<evidence type="ECO:0000256" key="1">
    <source>
        <dbReference type="ARBA" id="ARBA00004651"/>
    </source>
</evidence>
<dbReference type="Pfam" id="PF13193">
    <property type="entry name" value="AMP-binding_C"/>
    <property type="match status" value="1"/>
</dbReference>
<evidence type="ECO:0000256" key="12">
    <source>
        <dbReference type="ARBA" id="ARBA00024484"/>
    </source>
</evidence>
<keyword evidence="5" id="KW-0436">Ligase</keyword>
<dbReference type="FunFam" id="3.40.50.12780:FF:000005">
    <property type="entry name" value="Solute carrier family 27 member 6"/>
    <property type="match status" value="1"/>
</dbReference>
<evidence type="ECO:0000256" key="7">
    <source>
        <dbReference type="ARBA" id="ARBA00022741"/>
    </source>
</evidence>
<evidence type="ECO:0000256" key="4">
    <source>
        <dbReference type="ARBA" id="ARBA00022475"/>
    </source>
</evidence>
<keyword evidence="8" id="KW-0443">Lipid metabolism</keyword>
<dbReference type="PANTHER" id="PTHR43107">
    <property type="entry name" value="LONG-CHAIN FATTY ACID TRANSPORT PROTEIN"/>
    <property type="match status" value="1"/>
</dbReference>
<dbReference type="AlphaFoldDB" id="A0AAN9B0H8"/>
<evidence type="ECO:0000259" key="18">
    <source>
        <dbReference type="Pfam" id="PF00501"/>
    </source>
</evidence>
<reference evidence="20 21" key="1">
    <citation type="submission" date="2024-02" db="EMBL/GenBank/DDBJ databases">
        <title>Chromosome-scale genome assembly of the rough periwinkle Littorina saxatilis.</title>
        <authorList>
            <person name="De Jode A."/>
            <person name="Faria R."/>
            <person name="Formenti G."/>
            <person name="Sims Y."/>
            <person name="Smith T.P."/>
            <person name="Tracey A."/>
            <person name="Wood J.M.D."/>
            <person name="Zagrodzka Z.B."/>
            <person name="Johannesson K."/>
            <person name="Butlin R.K."/>
            <person name="Leder E.H."/>
        </authorList>
    </citation>
    <scope>NUCLEOTIDE SEQUENCE [LARGE SCALE GENOMIC DNA]</scope>
    <source>
        <strain evidence="20">Snail1</strain>
        <tissue evidence="20">Muscle</tissue>
    </source>
</reference>
<gene>
    <name evidence="20" type="ORF">V1264_006923</name>
</gene>
<accession>A0AAN9B0H8</accession>
<evidence type="ECO:0000256" key="5">
    <source>
        <dbReference type="ARBA" id="ARBA00022598"/>
    </source>
</evidence>
<comment type="caution">
    <text evidence="20">The sequence shown here is derived from an EMBL/GenBank/DDBJ whole genome shotgun (WGS) entry which is preliminary data.</text>
</comment>
<evidence type="ECO:0000256" key="17">
    <source>
        <dbReference type="SAM" id="Phobius"/>
    </source>
</evidence>